<dbReference type="InterPro" id="IPR011990">
    <property type="entry name" value="TPR-like_helical_dom_sf"/>
</dbReference>
<dbReference type="EMBL" id="CP063356">
    <property type="protein sequence ID" value="QOY36953.1"/>
    <property type="molecule type" value="Genomic_DNA"/>
</dbReference>
<reference evidence="5 6" key="2">
    <citation type="journal article" date="2017" name="Genome Announc.">
        <title>Draft Genome Sequences of Four Alkaliphilic Bacteria Belonging to the Anaerobacillus Genus.</title>
        <authorList>
            <person name="Bassil N.M."/>
            <person name="Lloyd J.R."/>
        </authorList>
    </citation>
    <scope>NUCLEOTIDE SEQUENCE [LARGE SCALE GENOMIC DNA]</scope>
    <source>
        <strain evidence="5 6">NB2006</strain>
    </source>
</reference>
<evidence type="ECO:0000256" key="1">
    <source>
        <dbReference type="ARBA" id="ARBA00022737"/>
    </source>
</evidence>
<evidence type="ECO:0000313" key="5">
    <source>
        <dbReference type="EMBL" id="QOY36953.1"/>
    </source>
</evidence>
<accession>A0A1S2MEL8</accession>
<dbReference type="KEGG" id="aia:AWH56_004705"/>
<name>A0A1S2MEL8_9BACI</name>
<dbReference type="PANTHER" id="PTHR45586">
    <property type="entry name" value="TPR REPEAT-CONTAINING PROTEIN PA4667"/>
    <property type="match status" value="1"/>
</dbReference>
<dbReference type="EMBL" id="LQXD01000004">
    <property type="protein sequence ID" value="OIJ23151.1"/>
    <property type="molecule type" value="Genomic_DNA"/>
</dbReference>
<dbReference type="Proteomes" id="UP000180175">
    <property type="component" value="Chromosome"/>
</dbReference>
<protein>
    <submittedName>
        <fullName evidence="5">Tetratricopeptide repeat protein</fullName>
    </submittedName>
</protein>
<dbReference type="Gene3D" id="1.25.40.10">
    <property type="entry name" value="Tetratricopeptide repeat domain"/>
    <property type="match status" value="3"/>
</dbReference>
<keyword evidence="1" id="KW-0677">Repeat</keyword>
<organism evidence="4 6">
    <name type="scientific">Anaerobacillus isosaccharinicus</name>
    <dbReference type="NCBI Taxonomy" id="1532552"/>
    <lineage>
        <taxon>Bacteria</taxon>
        <taxon>Bacillati</taxon>
        <taxon>Bacillota</taxon>
        <taxon>Bacilli</taxon>
        <taxon>Bacillales</taxon>
        <taxon>Bacillaceae</taxon>
        <taxon>Anaerobacillus</taxon>
    </lineage>
</organism>
<reference evidence="4 6" key="1">
    <citation type="submission" date="2016-10" db="EMBL/GenBank/DDBJ databases">
        <title>Draft genome sequences of four alkaliphilic bacteria belonging to the Anaerobacillus genus.</title>
        <authorList>
            <person name="Bassil N.M."/>
            <person name="Lloyd J.R."/>
        </authorList>
    </citation>
    <scope>NUCLEOTIDE SEQUENCE [LARGE SCALE GENOMIC DNA]</scope>
    <source>
        <strain evidence="4 6">NB2006</strain>
    </source>
</reference>
<dbReference type="AlphaFoldDB" id="A0A1S2MEL8"/>
<dbReference type="Pfam" id="PF13181">
    <property type="entry name" value="TPR_8"/>
    <property type="match status" value="1"/>
</dbReference>
<feature type="repeat" description="TPR" evidence="3">
    <location>
        <begin position="21"/>
        <end position="54"/>
    </location>
</feature>
<evidence type="ECO:0000313" key="6">
    <source>
        <dbReference type="Proteomes" id="UP000180175"/>
    </source>
</evidence>
<keyword evidence="6" id="KW-1185">Reference proteome</keyword>
<proteinExistence type="predicted"/>
<reference evidence="5 6" key="3">
    <citation type="journal article" date="2019" name="Int. J. Syst. Evol. Microbiol.">
        <title>Anaerobacillus isosaccharinicus sp. nov., an alkaliphilic bacterium which degrades isosaccharinic acid.</title>
        <authorList>
            <person name="Bassil N.M."/>
            <person name="Lloyd J.R."/>
        </authorList>
    </citation>
    <scope>NUCLEOTIDE SEQUENCE [LARGE SCALE GENOMIC DNA]</scope>
    <source>
        <strain evidence="5 6">NB2006</strain>
    </source>
</reference>
<evidence type="ECO:0000313" key="4">
    <source>
        <dbReference type="EMBL" id="OIJ23151.1"/>
    </source>
</evidence>
<keyword evidence="2 3" id="KW-0802">TPR repeat</keyword>
<dbReference type="PANTHER" id="PTHR45586:SF1">
    <property type="entry name" value="LIPOPOLYSACCHARIDE ASSEMBLY PROTEIN B"/>
    <property type="match status" value="1"/>
</dbReference>
<dbReference type="InterPro" id="IPR019734">
    <property type="entry name" value="TPR_rpt"/>
</dbReference>
<dbReference type="PROSITE" id="PS50005">
    <property type="entry name" value="TPR"/>
    <property type="match status" value="2"/>
</dbReference>
<dbReference type="SUPFAM" id="SSF48452">
    <property type="entry name" value="TPR-like"/>
    <property type="match status" value="2"/>
</dbReference>
<dbReference type="RefSeq" id="WP_071315642.1">
    <property type="nucleotide sequence ID" value="NZ_CP063356.2"/>
</dbReference>
<dbReference type="Pfam" id="PF13432">
    <property type="entry name" value="TPR_16"/>
    <property type="match status" value="1"/>
</dbReference>
<evidence type="ECO:0000256" key="3">
    <source>
        <dbReference type="PROSITE-ProRule" id="PRU00339"/>
    </source>
</evidence>
<dbReference type="InterPro" id="IPR051012">
    <property type="entry name" value="CellSynth/LPSAsmb/PSIAsmb"/>
</dbReference>
<gene>
    <name evidence="5" type="ORF">AWH56_004705</name>
    <name evidence="4" type="ORF">AWH56_02280</name>
</gene>
<evidence type="ECO:0000256" key="2">
    <source>
        <dbReference type="ARBA" id="ARBA00022803"/>
    </source>
</evidence>
<feature type="repeat" description="TPR" evidence="3">
    <location>
        <begin position="150"/>
        <end position="183"/>
    </location>
</feature>
<reference evidence="5" key="4">
    <citation type="submission" date="2020-10" db="EMBL/GenBank/DDBJ databases">
        <authorList>
            <person name="Bassil N.M."/>
            <person name="Lloyd J.R."/>
        </authorList>
    </citation>
    <scope>NUCLEOTIDE SEQUENCE</scope>
    <source>
        <strain evidence="5">NB2006</strain>
    </source>
</reference>
<sequence length="346" mass="40031">MSKQIEKIKAMGLVYSNLQDGAYFYNKGIEAYRDKNLTKAKRYLERAVELEPMEPAFQCQLAIILADLGDIHCSNDCLIKIIDNNLGDDLPECHFFLANNYANLGLFEHARKEALLYIDKDPDGEFLEDIEDLLELLQEEDDLFAEAETFLIRYELASSELKKENYDKAILYFTELLKEKPEYWMAHIRLAEANYLNGQAKKAIDILRTVLQKEDNVMARCYLMTYLFETGEVEKAETLAKGLKNVFSIDYEHCYSLAISFGKVGEHEQAYLGLERLHRKGYGDFPKFNYHLAVASFYTGRIEKAVTLWKKLATLGNDDAMSNLHYIQKGNEIKPTYNYCSNRAEW</sequence>
<dbReference type="OrthoDB" id="600613at2"/>
<dbReference type="SMART" id="SM00028">
    <property type="entry name" value="TPR"/>
    <property type="match status" value="4"/>
</dbReference>